<accession>A0A2A2IH30</accession>
<keyword evidence="2" id="KW-1185">Reference proteome</keyword>
<protein>
    <submittedName>
        <fullName evidence="1">Uncharacterized protein</fullName>
    </submittedName>
</protein>
<evidence type="ECO:0000313" key="2">
    <source>
        <dbReference type="Proteomes" id="UP000218887"/>
    </source>
</evidence>
<reference evidence="1 2" key="1">
    <citation type="submission" date="2017-08" db="EMBL/GenBank/DDBJ databases">
        <title>Virgibacillus indicus sp. nov. and Virgibacillus profoundi sp. nov, two moderately halophilic bacteria isolated from marine sediment by using the Microfluidic Streak Plate.</title>
        <authorList>
            <person name="Xu B."/>
            <person name="Hu B."/>
            <person name="Wang J."/>
            <person name="Zhu Y."/>
            <person name="Huang L."/>
            <person name="Du W."/>
            <person name="Huang Y."/>
        </authorList>
    </citation>
    <scope>NUCLEOTIDE SEQUENCE [LARGE SCALE GENOMIC DNA]</scope>
    <source>
        <strain evidence="1 2">IO3-P3-H5</strain>
    </source>
</reference>
<dbReference type="OrthoDB" id="2382411at2"/>
<gene>
    <name evidence="1" type="ORF">CIL05_05860</name>
</gene>
<dbReference type="AlphaFoldDB" id="A0A2A2IH30"/>
<name>A0A2A2IH30_9BACI</name>
<sequence>MDHEHEHEHDHRHDTVTKAEKEDLLGLVHMRFGHLSDEIHEKIMGIQDLDVLDRLFLIAVNAANWDVFVAELNEGNESFKMTGDGFDPLAQKRKDE</sequence>
<proteinExistence type="predicted"/>
<evidence type="ECO:0000313" key="1">
    <source>
        <dbReference type="EMBL" id="PAV30626.1"/>
    </source>
</evidence>
<dbReference type="EMBL" id="NPOA01000003">
    <property type="protein sequence ID" value="PAV30626.1"/>
    <property type="molecule type" value="Genomic_DNA"/>
</dbReference>
<dbReference type="Proteomes" id="UP000218887">
    <property type="component" value="Unassembled WGS sequence"/>
</dbReference>
<organism evidence="1 2">
    <name type="scientific">Virgibacillus profundi</name>
    <dbReference type="NCBI Taxonomy" id="2024555"/>
    <lineage>
        <taxon>Bacteria</taxon>
        <taxon>Bacillati</taxon>
        <taxon>Bacillota</taxon>
        <taxon>Bacilli</taxon>
        <taxon>Bacillales</taxon>
        <taxon>Bacillaceae</taxon>
        <taxon>Virgibacillus</taxon>
    </lineage>
</organism>
<dbReference type="RefSeq" id="WP_095654593.1">
    <property type="nucleotide sequence ID" value="NZ_NPOA01000003.1"/>
</dbReference>
<comment type="caution">
    <text evidence="1">The sequence shown here is derived from an EMBL/GenBank/DDBJ whole genome shotgun (WGS) entry which is preliminary data.</text>
</comment>